<dbReference type="VEuPathDB" id="VectorBase:SSCA008643"/>
<dbReference type="GO" id="GO:0005096">
    <property type="term" value="F:GTPase activator activity"/>
    <property type="evidence" value="ECO:0007669"/>
    <property type="project" value="UniProtKB-KW"/>
</dbReference>
<dbReference type="InterPro" id="IPR044732">
    <property type="entry name" value="ArfGAP_SMAP1-like"/>
</dbReference>
<dbReference type="Pfam" id="PF01412">
    <property type="entry name" value="ArfGap"/>
    <property type="match status" value="1"/>
</dbReference>
<dbReference type="InterPro" id="IPR001164">
    <property type="entry name" value="ArfGAP_dom"/>
</dbReference>
<organism evidence="6 7">
    <name type="scientific">Sarcoptes scabiei</name>
    <name type="common">Itch mite</name>
    <name type="synonym">Acarus scabiei</name>
    <dbReference type="NCBI Taxonomy" id="52283"/>
    <lineage>
        <taxon>Eukaryota</taxon>
        <taxon>Metazoa</taxon>
        <taxon>Ecdysozoa</taxon>
        <taxon>Arthropoda</taxon>
        <taxon>Chelicerata</taxon>
        <taxon>Arachnida</taxon>
        <taxon>Acari</taxon>
        <taxon>Acariformes</taxon>
        <taxon>Sarcoptiformes</taxon>
        <taxon>Astigmata</taxon>
        <taxon>Psoroptidia</taxon>
        <taxon>Sarcoptoidea</taxon>
        <taxon>Sarcoptidae</taxon>
        <taxon>Sarcoptinae</taxon>
        <taxon>Sarcoptes</taxon>
    </lineage>
</organism>
<accession>A0A132AL57</accession>
<feature type="region of interest" description="Disordered" evidence="5">
    <location>
        <begin position="389"/>
        <end position="412"/>
    </location>
</feature>
<keyword evidence="1" id="KW-0343">GTPase activation</keyword>
<evidence type="ECO:0000313" key="7">
    <source>
        <dbReference type="Proteomes" id="UP000616769"/>
    </source>
</evidence>
<dbReference type="GO" id="GO:0008270">
    <property type="term" value="F:zinc ion binding"/>
    <property type="evidence" value="ECO:0007669"/>
    <property type="project" value="UniProtKB-KW"/>
</dbReference>
<dbReference type="SUPFAM" id="SSF57863">
    <property type="entry name" value="ArfGap/RecO-like zinc finger"/>
    <property type="match status" value="1"/>
</dbReference>
<proteinExistence type="predicted"/>
<gene>
    <name evidence="6" type="ORF">QR98_0102740</name>
</gene>
<keyword evidence="3" id="KW-0863">Zinc-finger</keyword>
<keyword evidence="2" id="KW-0479">Metal-binding</keyword>
<feature type="region of interest" description="Disordered" evidence="5">
    <location>
        <begin position="139"/>
        <end position="169"/>
    </location>
</feature>
<dbReference type="FunFam" id="1.10.220.150:FF:000009">
    <property type="entry name" value="stromal membrane-associated protein 1 isoform X1"/>
    <property type="match status" value="1"/>
</dbReference>
<dbReference type="GO" id="GO:0005737">
    <property type="term" value="C:cytoplasm"/>
    <property type="evidence" value="ECO:0007669"/>
    <property type="project" value="TreeGrafter"/>
</dbReference>
<feature type="compositionally biased region" description="Basic and acidic residues" evidence="5">
    <location>
        <begin position="156"/>
        <end position="165"/>
    </location>
</feature>
<dbReference type="EMBL" id="JXLN01017759">
    <property type="protein sequence ID" value="KPM11701.1"/>
    <property type="molecule type" value="Genomic_DNA"/>
</dbReference>
<protein>
    <submittedName>
        <fullName evidence="6">Stromal membrane-associated protein 2-like protein</fullName>
    </submittedName>
</protein>
<dbReference type="PROSITE" id="PS50115">
    <property type="entry name" value="ARFGAP"/>
    <property type="match status" value="1"/>
</dbReference>
<dbReference type="AlphaFoldDB" id="A0A132AL57"/>
<dbReference type="PANTHER" id="PTHR45705:SF1">
    <property type="entry name" value="FI20236P1"/>
    <property type="match status" value="1"/>
</dbReference>
<dbReference type="OrthoDB" id="73919at2759"/>
<dbReference type="Proteomes" id="UP000616769">
    <property type="component" value="Unassembled WGS sequence"/>
</dbReference>
<dbReference type="SMART" id="SM00105">
    <property type="entry name" value="ArfGap"/>
    <property type="match status" value="1"/>
</dbReference>
<dbReference type="PRINTS" id="PR00405">
    <property type="entry name" value="REVINTRACTNG"/>
</dbReference>
<keyword evidence="4" id="KW-0862">Zinc</keyword>
<feature type="compositionally biased region" description="Pro residues" evidence="5">
    <location>
        <begin position="139"/>
        <end position="150"/>
    </location>
</feature>
<reference evidence="6 7" key="1">
    <citation type="journal article" date="2015" name="Parasit. Vectors">
        <title>Draft genome of the scabies mite.</title>
        <authorList>
            <person name="Rider S.D.Jr."/>
            <person name="Morgan M.S."/>
            <person name="Arlian L.G."/>
        </authorList>
    </citation>
    <scope>NUCLEOTIDE SEQUENCE [LARGE SCALE GENOMIC DNA]</scope>
    <source>
        <strain evidence="6">Arlian Lab</strain>
    </source>
</reference>
<dbReference type="CDD" id="cd08839">
    <property type="entry name" value="ArfGap_SMAP"/>
    <property type="match status" value="1"/>
</dbReference>
<evidence type="ECO:0000256" key="1">
    <source>
        <dbReference type="ARBA" id="ARBA00022468"/>
    </source>
</evidence>
<comment type="caution">
    <text evidence="6">The sequence shown here is derived from an EMBL/GenBank/DDBJ whole genome shotgun (WGS) entry which is preliminary data.</text>
</comment>
<sequence>MSLNKLERDKQKLIQDKCQQILQELLRDEDNKYCVDCDSKGPRWASWNLGIFLCIRCAGIHRNLGVHITKVKSVNLDSWTPEQVGSIQNMGNSKARAVYEANLPDNFSRPQADSALESFIRAKYEHKKYIAKEWVEMPPKPASNPIPRPVPNVNSKLEKTQENQKIESSSADLLDLDLGPPATTATSLSDNEPFGFFTSADTTSSTENNLEPSVKNVIENSLDQQEKDFFNQITSETKDEKKLTTESILSLYSKSMNPVPSAVLNGFQSALPSNLSTASQFNNLNPLYNPTHQTMISSNPTNPFLANSCNNLIPNNQQSLIQGISSLQLQSNPLSFGGGALTNPKSNLFSDGGLPTMPLTNVGQPALMANPFMDRQLTATNTAGTTNLSTSLFGLQQPTDDSNKQSGNAATAASTNIDNTFNFW</sequence>
<dbReference type="InterPro" id="IPR038508">
    <property type="entry name" value="ArfGAP_dom_sf"/>
</dbReference>
<feature type="compositionally biased region" description="Polar residues" evidence="5">
    <location>
        <begin position="392"/>
        <end position="412"/>
    </location>
</feature>
<dbReference type="Gene3D" id="1.10.220.150">
    <property type="entry name" value="Arf GTPase activating protein"/>
    <property type="match status" value="1"/>
</dbReference>
<evidence type="ECO:0000256" key="2">
    <source>
        <dbReference type="ARBA" id="ARBA00022723"/>
    </source>
</evidence>
<name>A0A132AL57_SARSC</name>
<dbReference type="InterPro" id="IPR051718">
    <property type="entry name" value="ARF_GTPase-activating"/>
</dbReference>
<evidence type="ECO:0000256" key="4">
    <source>
        <dbReference type="ARBA" id="ARBA00022833"/>
    </source>
</evidence>
<evidence type="ECO:0000313" key="6">
    <source>
        <dbReference type="EMBL" id="KPM11701.1"/>
    </source>
</evidence>
<dbReference type="PANTHER" id="PTHR45705">
    <property type="entry name" value="FI20236P1"/>
    <property type="match status" value="1"/>
</dbReference>
<dbReference type="InterPro" id="IPR037278">
    <property type="entry name" value="ARFGAP/RecO"/>
</dbReference>
<evidence type="ECO:0000256" key="3">
    <source>
        <dbReference type="ARBA" id="ARBA00022771"/>
    </source>
</evidence>
<evidence type="ECO:0000256" key="5">
    <source>
        <dbReference type="SAM" id="MobiDB-lite"/>
    </source>
</evidence>